<dbReference type="AlphaFoldDB" id="A0AA39HYI0"/>
<feature type="compositionally biased region" description="Basic and acidic residues" evidence="1">
    <location>
        <begin position="151"/>
        <end position="160"/>
    </location>
</feature>
<reference evidence="2" key="1">
    <citation type="submission" date="2023-06" db="EMBL/GenBank/DDBJ databases">
        <title>Genomic analysis of the entomopathogenic nematode Steinernema hermaphroditum.</title>
        <authorList>
            <person name="Schwarz E.M."/>
            <person name="Heppert J.K."/>
            <person name="Baniya A."/>
            <person name="Schwartz H.T."/>
            <person name="Tan C.-H."/>
            <person name="Antoshechkin I."/>
            <person name="Sternberg P.W."/>
            <person name="Goodrich-Blair H."/>
            <person name="Dillman A.R."/>
        </authorList>
    </citation>
    <scope>NUCLEOTIDE SEQUENCE</scope>
    <source>
        <strain evidence="2">PS9179</strain>
        <tissue evidence="2">Whole animal</tissue>
    </source>
</reference>
<evidence type="ECO:0000313" key="3">
    <source>
        <dbReference type="Proteomes" id="UP001175271"/>
    </source>
</evidence>
<name>A0AA39HYI0_9BILA</name>
<feature type="compositionally biased region" description="Acidic residues" evidence="1">
    <location>
        <begin position="210"/>
        <end position="222"/>
    </location>
</feature>
<comment type="caution">
    <text evidence="2">The sequence shown here is derived from an EMBL/GenBank/DDBJ whole genome shotgun (WGS) entry which is preliminary data.</text>
</comment>
<keyword evidence="3" id="KW-1185">Reference proteome</keyword>
<feature type="compositionally biased region" description="Basic and acidic residues" evidence="1">
    <location>
        <begin position="93"/>
        <end position="113"/>
    </location>
</feature>
<organism evidence="2 3">
    <name type="scientific">Steinernema hermaphroditum</name>
    <dbReference type="NCBI Taxonomy" id="289476"/>
    <lineage>
        <taxon>Eukaryota</taxon>
        <taxon>Metazoa</taxon>
        <taxon>Ecdysozoa</taxon>
        <taxon>Nematoda</taxon>
        <taxon>Chromadorea</taxon>
        <taxon>Rhabditida</taxon>
        <taxon>Tylenchina</taxon>
        <taxon>Panagrolaimomorpha</taxon>
        <taxon>Strongyloidoidea</taxon>
        <taxon>Steinernematidae</taxon>
        <taxon>Steinernema</taxon>
    </lineage>
</organism>
<feature type="region of interest" description="Disordered" evidence="1">
    <location>
        <begin position="82"/>
        <end position="368"/>
    </location>
</feature>
<evidence type="ECO:0000313" key="2">
    <source>
        <dbReference type="EMBL" id="KAK0413681.1"/>
    </source>
</evidence>
<feature type="compositionally biased region" description="Polar residues" evidence="1">
    <location>
        <begin position="194"/>
        <end position="208"/>
    </location>
</feature>
<accession>A0AA39HYI0</accession>
<proteinExistence type="predicted"/>
<dbReference type="EMBL" id="JAUCMV010000003">
    <property type="protein sequence ID" value="KAK0413681.1"/>
    <property type="molecule type" value="Genomic_DNA"/>
</dbReference>
<dbReference type="Proteomes" id="UP001175271">
    <property type="component" value="Unassembled WGS sequence"/>
</dbReference>
<protein>
    <submittedName>
        <fullName evidence="2">Uncharacterized protein</fullName>
    </submittedName>
</protein>
<gene>
    <name evidence="2" type="ORF">QR680_006941</name>
</gene>
<sequence length="454" mass="50389">MAPPSEDSQNRRPSRRPPPRFSPGPTQKSGGGVHPRNKSVPPPSSQDDVVGRVKEAFSRTVPKLLQLPEADFNLPDSILKLKMSSKTRSKSKPPTEEPKEKKTLRSRKSEPSPKGRKSTFSTPKLPGESSRGNDSVIYSPAAKRPRIMPKKYRDEPEPPPKPRRKKVPIPEDQEIVYGDNPFGTRTIWGDRGPSQGNSTKNAAVKNTISPEDDPEWSESSGSDDEHPEPKVLNTTKHRNSGGKSMFSVATPEKVAPVDEAAGSRKGLRAKSVFENDRNAPSTSKKSDSELFKTPELPGRRSGVGIVSPAGLVKRVPRGSTANGVSPSQRTPEDPNLKPAFRNHKNQKKGTSSNPDQKKPRNLPEPSDLLEETLELNLFSRVLEKANNPNHKNLRLVADDPGFPVKRFQLKNLIQNPRQEDLELSRCSPPSRRMIPLLKLWKKDQQRLGDRGDLQ</sequence>
<feature type="region of interest" description="Disordered" evidence="1">
    <location>
        <begin position="1"/>
        <end position="54"/>
    </location>
</feature>
<evidence type="ECO:0000256" key="1">
    <source>
        <dbReference type="SAM" id="MobiDB-lite"/>
    </source>
</evidence>
<feature type="compositionally biased region" description="Polar residues" evidence="1">
    <location>
        <begin position="319"/>
        <end position="329"/>
    </location>
</feature>